<organism evidence="1 2">
    <name type="scientific">Candidatus Dechloromonas phosphorivorans</name>
    <dbReference type="NCBI Taxonomy" id="2899244"/>
    <lineage>
        <taxon>Bacteria</taxon>
        <taxon>Pseudomonadati</taxon>
        <taxon>Pseudomonadota</taxon>
        <taxon>Betaproteobacteria</taxon>
        <taxon>Rhodocyclales</taxon>
        <taxon>Azonexaceae</taxon>
        <taxon>Dechloromonas</taxon>
    </lineage>
</organism>
<comment type="caution">
    <text evidence="1">The sequence shown here is derived from an EMBL/GenBank/DDBJ whole genome shotgun (WGS) entry which is preliminary data.</text>
</comment>
<reference evidence="1" key="1">
    <citation type="submission" date="2020-10" db="EMBL/GenBank/DDBJ databases">
        <title>Connecting structure to function with the recovery of over 1000 high-quality activated sludge metagenome-assembled genomes encoding full-length rRNA genes using long-read sequencing.</title>
        <authorList>
            <person name="Singleton C.M."/>
            <person name="Petriglieri F."/>
            <person name="Kristensen J.M."/>
            <person name="Kirkegaard R.H."/>
            <person name="Michaelsen T.Y."/>
            <person name="Andersen M.H."/>
            <person name="Karst S.M."/>
            <person name="Dueholm M.S."/>
            <person name="Nielsen P.H."/>
            <person name="Albertsen M."/>
        </authorList>
    </citation>
    <scope>NUCLEOTIDE SEQUENCE</scope>
    <source>
        <strain evidence="1">OdNE_18-Q3-R46-58_BAT3C.305</strain>
    </source>
</reference>
<evidence type="ECO:0000313" key="1">
    <source>
        <dbReference type="EMBL" id="MBK8891274.1"/>
    </source>
</evidence>
<dbReference type="Gene3D" id="1.10.3210.10">
    <property type="entry name" value="Hypothetical protein af1432"/>
    <property type="match status" value="1"/>
</dbReference>
<name>A0A9D7QJH2_9RHOO</name>
<dbReference type="Proteomes" id="UP000808146">
    <property type="component" value="Unassembled WGS sequence"/>
</dbReference>
<protein>
    <submittedName>
        <fullName evidence="1">Uncharacterized protein</fullName>
    </submittedName>
</protein>
<accession>A0A9D7QJH2</accession>
<dbReference type="EMBL" id="JADKBR010000017">
    <property type="protein sequence ID" value="MBK8891274.1"/>
    <property type="molecule type" value="Genomic_DNA"/>
</dbReference>
<gene>
    <name evidence="1" type="ORF">IPN75_13360</name>
</gene>
<evidence type="ECO:0000313" key="2">
    <source>
        <dbReference type="Proteomes" id="UP000808146"/>
    </source>
</evidence>
<sequence>MSLLNALGLPEEIIHATEDHDRKTILWNPPRTLADIVHIANMLAGSNSAWLHQGRTAHDHAKAQAVAAFEHLIPEIDALAEKMRNDLT</sequence>
<dbReference type="AlphaFoldDB" id="A0A9D7QJH2"/>
<proteinExistence type="predicted"/>